<keyword evidence="4 6" id="KW-1133">Transmembrane helix</keyword>
<dbReference type="EMBL" id="CYHC01000002">
    <property type="protein sequence ID" value="CUA86620.1"/>
    <property type="molecule type" value="Genomic_DNA"/>
</dbReference>
<dbReference type="Proteomes" id="UP000182178">
    <property type="component" value="Unassembled WGS sequence"/>
</dbReference>
<proteinExistence type="predicted"/>
<evidence type="ECO:0000256" key="3">
    <source>
        <dbReference type="ARBA" id="ARBA00022692"/>
    </source>
</evidence>
<feature type="transmembrane region" description="Helical" evidence="6">
    <location>
        <begin position="346"/>
        <end position="368"/>
    </location>
</feature>
<keyword evidence="8" id="KW-1185">Reference proteome</keyword>
<feature type="transmembrane region" description="Helical" evidence="6">
    <location>
        <begin position="112"/>
        <end position="131"/>
    </location>
</feature>
<dbReference type="InterPro" id="IPR050833">
    <property type="entry name" value="Poly_Biosynth_Transport"/>
</dbReference>
<evidence type="ECO:0000256" key="4">
    <source>
        <dbReference type="ARBA" id="ARBA00022989"/>
    </source>
</evidence>
<feature type="transmembrane region" description="Helical" evidence="6">
    <location>
        <begin position="319"/>
        <end position="340"/>
    </location>
</feature>
<reference evidence="7 8" key="1">
    <citation type="submission" date="2015-08" db="EMBL/GenBank/DDBJ databases">
        <authorList>
            <person name="Varghese N."/>
        </authorList>
    </citation>
    <scope>NUCLEOTIDE SEQUENCE [LARGE SCALE GENOMIC DNA]</scope>
    <source>
        <strain evidence="7 8">DSM 18167</strain>
    </source>
</reference>
<feature type="transmembrane region" description="Helical" evidence="6">
    <location>
        <begin position="28"/>
        <end position="48"/>
    </location>
</feature>
<evidence type="ECO:0000256" key="1">
    <source>
        <dbReference type="ARBA" id="ARBA00004651"/>
    </source>
</evidence>
<comment type="caution">
    <text evidence="7">The sequence shown here is derived from an EMBL/GenBank/DDBJ whole genome shotgun (WGS) entry which is preliminary data.</text>
</comment>
<dbReference type="Pfam" id="PF01943">
    <property type="entry name" value="Polysacc_synt"/>
    <property type="match status" value="1"/>
</dbReference>
<gene>
    <name evidence="7" type="ORF">Ga0061061_102621</name>
</gene>
<dbReference type="PANTHER" id="PTHR30250">
    <property type="entry name" value="PST FAMILY PREDICTED COLANIC ACID TRANSPORTER"/>
    <property type="match status" value="1"/>
</dbReference>
<feature type="transmembrane region" description="Helical" evidence="6">
    <location>
        <begin position="68"/>
        <end position="91"/>
    </location>
</feature>
<evidence type="ECO:0000256" key="5">
    <source>
        <dbReference type="ARBA" id="ARBA00023136"/>
    </source>
</evidence>
<feature type="transmembrane region" description="Helical" evidence="6">
    <location>
        <begin position="198"/>
        <end position="220"/>
    </location>
</feature>
<accession>A0ABM9U2H2</accession>
<keyword evidence="3 6" id="KW-0812">Transmembrane</keyword>
<feature type="transmembrane region" description="Helical" evidence="6">
    <location>
        <begin position="166"/>
        <end position="192"/>
    </location>
</feature>
<keyword evidence="2" id="KW-1003">Cell membrane</keyword>
<evidence type="ECO:0000256" key="6">
    <source>
        <dbReference type="SAM" id="Phobius"/>
    </source>
</evidence>
<organism evidence="7 8">
    <name type="scientific">Chelatococcus sambhunathii</name>
    <dbReference type="NCBI Taxonomy" id="363953"/>
    <lineage>
        <taxon>Bacteria</taxon>
        <taxon>Pseudomonadati</taxon>
        <taxon>Pseudomonadota</taxon>
        <taxon>Alphaproteobacteria</taxon>
        <taxon>Hyphomicrobiales</taxon>
        <taxon>Chelatococcaceae</taxon>
        <taxon>Chelatococcus</taxon>
    </lineage>
</organism>
<evidence type="ECO:0000313" key="7">
    <source>
        <dbReference type="EMBL" id="CUA86620.1"/>
    </source>
</evidence>
<keyword evidence="5 6" id="KW-0472">Membrane</keyword>
<evidence type="ECO:0000256" key="2">
    <source>
        <dbReference type="ARBA" id="ARBA00022475"/>
    </source>
</evidence>
<dbReference type="PANTHER" id="PTHR30250:SF11">
    <property type="entry name" value="O-ANTIGEN TRANSPORTER-RELATED"/>
    <property type="match status" value="1"/>
</dbReference>
<dbReference type="InterPro" id="IPR002797">
    <property type="entry name" value="Polysacc_synth"/>
</dbReference>
<protein>
    <submittedName>
        <fullName evidence="7">Membrane protein involved in the export of O-antigen and teichoic acid</fullName>
    </submittedName>
</protein>
<name>A0ABM9U2H2_9HYPH</name>
<sequence length="458" mass="47241">MQPSPQHLEPKAPAGWRRAAQRLASRQVLSAATTLAIRVASAGIGYVVQFALARALGASEYGIFALAWLWVTIGGFAGCFGFSQTVVRFLPRYRQKGDMALHDAFLTVGRRVVALVSGVLALVGAAVTFLAGGWAGGVAPFLIAAACVPVFAYADLLEGTARSRGWLGLAFIPPYILRQLLVLGLVAGVHGLGWPGTAVTAMAATFVALVIAAAVQHVLLMRRLPRADGPKKNLRRVLPLWLRSGGLLFLADGARLLRTYGDTIVLGAFLPPAAVGIYFAATRVASVLGFVEYSVSAAMGYRFATMAASGDRHALARRAVHAAIVTLVPVLVGGLVLWLIGGFVLGLFGAAFVAGTAVLPLLIAAQVLRAAVGPADDLLNVLGRERWTFVGQLAGLVVNVATGLALVPILGIVGAGLASLAAMAATTAILGIGAWLLLGGHLRAATASGDGVGTRGQS</sequence>
<evidence type="ECO:0000313" key="8">
    <source>
        <dbReference type="Proteomes" id="UP000182178"/>
    </source>
</evidence>
<feature type="transmembrane region" description="Helical" evidence="6">
    <location>
        <begin position="137"/>
        <end position="154"/>
    </location>
</feature>
<feature type="transmembrane region" description="Helical" evidence="6">
    <location>
        <begin position="417"/>
        <end position="438"/>
    </location>
</feature>
<comment type="subcellular location">
    <subcellularLocation>
        <location evidence="1">Cell membrane</location>
        <topology evidence="1">Multi-pass membrane protein</topology>
    </subcellularLocation>
</comment>
<feature type="transmembrane region" description="Helical" evidence="6">
    <location>
        <begin position="389"/>
        <end position="411"/>
    </location>
</feature>
<dbReference type="RefSeq" id="WP_141659663.1">
    <property type="nucleotide sequence ID" value="NZ_CYHC01000002.1"/>
</dbReference>